<reference evidence="2" key="1">
    <citation type="submission" date="2019-08" db="EMBL/GenBank/DDBJ databases">
        <authorList>
            <person name="Kucharzyk K."/>
            <person name="Murdoch R.W."/>
            <person name="Higgins S."/>
            <person name="Loffler F."/>
        </authorList>
    </citation>
    <scope>NUCLEOTIDE SEQUENCE</scope>
</reference>
<name>A0A645DKE6_9ZZZZ</name>
<evidence type="ECO:0000256" key="1">
    <source>
        <dbReference type="SAM" id="MobiDB-lite"/>
    </source>
</evidence>
<organism evidence="2">
    <name type="scientific">bioreactor metagenome</name>
    <dbReference type="NCBI Taxonomy" id="1076179"/>
    <lineage>
        <taxon>unclassified sequences</taxon>
        <taxon>metagenomes</taxon>
        <taxon>ecological metagenomes</taxon>
    </lineage>
</organism>
<accession>A0A645DKE6</accession>
<proteinExistence type="predicted"/>
<gene>
    <name evidence="2" type="ORF">SDC9_136150</name>
</gene>
<sequence>MAFVPIRSFRKEAVMPPCPASPVASLKSMVMVMPLTSAFWKKPQNALHRLGIRSYLPSGTAPSASLQRFNSRTDMCHRRCITTRRHINPAITPTSDRRKCWQNTSLVSCATLRLRILYAITSTIGRKVSPAHRPSPMSLPAASSRKPQKTCNQR</sequence>
<dbReference type="EMBL" id="VSSQ01036537">
    <property type="protein sequence ID" value="MPM89042.1"/>
    <property type="molecule type" value="Genomic_DNA"/>
</dbReference>
<evidence type="ECO:0000313" key="2">
    <source>
        <dbReference type="EMBL" id="MPM89042.1"/>
    </source>
</evidence>
<comment type="caution">
    <text evidence="2">The sequence shown here is derived from an EMBL/GenBank/DDBJ whole genome shotgun (WGS) entry which is preliminary data.</text>
</comment>
<dbReference type="AlphaFoldDB" id="A0A645DKE6"/>
<protein>
    <submittedName>
        <fullName evidence="2">Uncharacterized protein</fullName>
    </submittedName>
</protein>
<feature type="region of interest" description="Disordered" evidence="1">
    <location>
        <begin position="128"/>
        <end position="154"/>
    </location>
</feature>